<dbReference type="InterPro" id="IPR001972">
    <property type="entry name" value="Stomatin_HflK_fam"/>
</dbReference>
<accession>A0A9X3Z711</accession>
<dbReference type="GO" id="GO:0016020">
    <property type="term" value="C:membrane"/>
    <property type="evidence" value="ECO:0007669"/>
    <property type="project" value="UniProtKB-SubCell"/>
</dbReference>
<sequence>MTSNRLTVLIIGLFLLVILATSSTFQVKETQQALVIEFGKPQRTVTEAGLNFKLPWQSVVILDRRVLPLELAQKEVITADQKRVIVDAYARFRIENPLLLYQAVSNEEGAADRLETIVNSVLRRVMGSVPFTAMLSEDRTKLLSAILDASNAQAKGLGIQVIDVRIKRSDLPEANSEAIFKRMRAEREREAREARATGAELAQGIRSRADKERTVLIADAQREAQIIRGKGDGDAARVFAEAVGRDPDFFAFYRSMQAYKEAMSPEDTTLVLSPDSEFFRFFGSLQGKR</sequence>
<comment type="function">
    <text evidence="6">HflC and HflK could regulate a protease.</text>
</comment>
<dbReference type="PRINTS" id="PR00721">
    <property type="entry name" value="STOMATIN"/>
</dbReference>
<dbReference type="CDD" id="cd03405">
    <property type="entry name" value="SPFH_HflC"/>
    <property type="match status" value="1"/>
</dbReference>
<reference evidence="8" key="2">
    <citation type="journal article" date="2023" name="Syst. Appl. Microbiol.">
        <title>Govania unica gen. nov., sp. nov., a rare biosphere bacterium that represents a novel family in the class Alphaproteobacteria.</title>
        <authorList>
            <person name="Vandamme P."/>
            <person name="Peeters C."/>
            <person name="Hettiarachchi A."/>
            <person name="Cnockaert M."/>
            <person name="Carlier A."/>
        </authorList>
    </citation>
    <scope>NUCLEOTIDE SEQUENCE</scope>
    <source>
        <strain evidence="8">LMG 31809</strain>
    </source>
</reference>
<evidence type="ECO:0000256" key="6">
    <source>
        <dbReference type="PIRNR" id="PIRNR005651"/>
    </source>
</evidence>
<keyword evidence="5" id="KW-0472">Membrane</keyword>
<dbReference type="GO" id="GO:0006508">
    <property type="term" value="P:proteolysis"/>
    <property type="evidence" value="ECO:0007669"/>
    <property type="project" value="UniProtKB-KW"/>
</dbReference>
<dbReference type="InterPro" id="IPR010200">
    <property type="entry name" value="HflC"/>
</dbReference>
<keyword evidence="8" id="KW-0645">Protease</keyword>
<proteinExistence type="inferred from homology"/>
<dbReference type="PIRSF" id="PIRSF005651">
    <property type="entry name" value="HflC"/>
    <property type="match status" value="1"/>
</dbReference>
<keyword evidence="9" id="KW-1185">Reference proteome</keyword>
<dbReference type="PANTHER" id="PTHR42911">
    <property type="entry name" value="MODULATOR OF FTSH PROTEASE HFLC"/>
    <property type="match status" value="1"/>
</dbReference>
<comment type="subcellular location">
    <subcellularLocation>
        <location evidence="1">Membrane</location>
        <topology evidence="1">Single-pass membrane protein</topology>
    </subcellularLocation>
</comment>
<evidence type="ECO:0000256" key="2">
    <source>
        <dbReference type="ARBA" id="ARBA00007862"/>
    </source>
</evidence>
<dbReference type="SUPFAM" id="SSF117892">
    <property type="entry name" value="Band 7/SPFH domain"/>
    <property type="match status" value="1"/>
</dbReference>
<dbReference type="RefSeq" id="WP_274943191.1">
    <property type="nucleotide sequence ID" value="NZ_JANWOI010000002.1"/>
</dbReference>
<evidence type="ECO:0000256" key="4">
    <source>
        <dbReference type="ARBA" id="ARBA00022989"/>
    </source>
</evidence>
<dbReference type="AlphaFoldDB" id="A0A9X3Z711"/>
<dbReference type="Gene3D" id="3.30.479.30">
    <property type="entry name" value="Band 7 domain"/>
    <property type="match status" value="1"/>
</dbReference>
<keyword evidence="3" id="KW-0812">Transmembrane</keyword>
<dbReference type="EMBL" id="JANWOI010000002">
    <property type="protein sequence ID" value="MDA5193489.1"/>
    <property type="molecule type" value="Genomic_DNA"/>
</dbReference>
<evidence type="ECO:0000313" key="9">
    <source>
        <dbReference type="Proteomes" id="UP001141619"/>
    </source>
</evidence>
<feature type="domain" description="Band 7" evidence="7">
    <location>
        <begin position="22"/>
        <end position="183"/>
    </location>
</feature>
<comment type="similarity">
    <text evidence="2 6">Belongs to the band 7/mec-2 family. HflC subfamily.</text>
</comment>
<evidence type="ECO:0000313" key="8">
    <source>
        <dbReference type="EMBL" id="MDA5193489.1"/>
    </source>
</evidence>
<dbReference type="GO" id="GO:0008233">
    <property type="term" value="F:peptidase activity"/>
    <property type="evidence" value="ECO:0007669"/>
    <property type="project" value="UniProtKB-KW"/>
</dbReference>
<evidence type="ECO:0000256" key="5">
    <source>
        <dbReference type="ARBA" id="ARBA00023136"/>
    </source>
</evidence>
<dbReference type="InterPro" id="IPR001107">
    <property type="entry name" value="Band_7"/>
</dbReference>
<dbReference type="InterPro" id="IPR036013">
    <property type="entry name" value="Band_7/SPFH_dom_sf"/>
</dbReference>
<dbReference type="PANTHER" id="PTHR42911:SF1">
    <property type="entry name" value="MODULATOR OF FTSH PROTEASE HFLC"/>
    <property type="match status" value="1"/>
</dbReference>
<dbReference type="SMART" id="SM00244">
    <property type="entry name" value="PHB"/>
    <property type="match status" value="1"/>
</dbReference>
<evidence type="ECO:0000259" key="7">
    <source>
        <dbReference type="SMART" id="SM00244"/>
    </source>
</evidence>
<dbReference type="NCBIfam" id="TIGR01932">
    <property type="entry name" value="hflC"/>
    <property type="match status" value="1"/>
</dbReference>
<gene>
    <name evidence="8" type="primary">hflC</name>
    <name evidence="8" type="ORF">NYP16_05920</name>
</gene>
<reference evidence="8" key="1">
    <citation type="submission" date="2022-08" db="EMBL/GenBank/DDBJ databases">
        <authorList>
            <person name="Vandamme P."/>
            <person name="Hettiarachchi A."/>
            <person name="Peeters C."/>
            <person name="Cnockaert M."/>
            <person name="Carlier A."/>
        </authorList>
    </citation>
    <scope>NUCLEOTIDE SEQUENCE</scope>
    <source>
        <strain evidence="8">LMG 31809</strain>
    </source>
</reference>
<evidence type="ECO:0000256" key="3">
    <source>
        <dbReference type="ARBA" id="ARBA00022692"/>
    </source>
</evidence>
<name>A0A9X3Z711_9PROT</name>
<evidence type="ECO:0000256" key="1">
    <source>
        <dbReference type="ARBA" id="ARBA00004167"/>
    </source>
</evidence>
<organism evidence="8 9">
    <name type="scientific">Govanella unica</name>
    <dbReference type="NCBI Taxonomy" id="2975056"/>
    <lineage>
        <taxon>Bacteria</taxon>
        <taxon>Pseudomonadati</taxon>
        <taxon>Pseudomonadota</taxon>
        <taxon>Alphaproteobacteria</taxon>
        <taxon>Emcibacterales</taxon>
        <taxon>Govanellaceae</taxon>
        <taxon>Govanella</taxon>
    </lineage>
</organism>
<dbReference type="Pfam" id="PF01145">
    <property type="entry name" value="Band_7"/>
    <property type="match status" value="1"/>
</dbReference>
<keyword evidence="8" id="KW-0378">Hydrolase</keyword>
<protein>
    <recommendedName>
        <fullName evidence="6">Protein HflC</fullName>
    </recommendedName>
</protein>
<keyword evidence="4" id="KW-1133">Transmembrane helix</keyword>
<comment type="caution">
    <text evidence="8">The sequence shown here is derived from an EMBL/GenBank/DDBJ whole genome shotgun (WGS) entry which is preliminary data.</text>
</comment>
<dbReference type="Proteomes" id="UP001141619">
    <property type="component" value="Unassembled WGS sequence"/>
</dbReference>